<evidence type="ECO:0000256" key="2">
    <source>
        <dbReference type="ARBA" id="ARBA00004756"/>
    </source>
</evidence>
<keyword evidence="11" id="KW-1185">Reference proteome</keyword>
<dbReference type="InterPro" id="IPR006269">
    <property type="entry name" value="KDO8P_synthase"/>
</dbReference>
<gene>
    <name evidence="10" type="ordered locus">Ppha_2811</name>
</gene>
<dbReference type="HOGENOM" id="CLU_036666_0_0_10"/>
<dbReference type="AlphaFoldDB" id="B4SGX2"/>
<dbReference type="InterPro" id="IPR006218">
    <property type="entry name" value="DAHP1/KDSA"/>
</dbReference>
<dbReference type="RefSeq" id="WP_012509428.1">
    <property type="nucleotide sequence ID" value="NC_011060.1"/>
</dbReference>
<evidence type="ECO:0000256" key="1">
    <source>
        <dbReference type="ARBA" id="ARBA00004496"/>
    </source>
</evidence>
<comment type="pathway">
    <text evidence="2">Bacterial outer membrane biogenesis; lipopolysaccharide biosynthesis.</text>
</comment>
<evidence type="ECO:0000256" key="7">
    <source>
        <dbReference type="ARBA" id="ARBA00022679"/>
    </source>
</evidence>
<reference evidence="10 11" key="1">
    <citation type="submission" date="2008-06" db="EMBL/GenBank/DDBJ databases">
        <title>Complete sequence of Pelodictyon phaeoclathratiforme BU-1.</title>
        <authorList>
            <consortium name="US DOE Joint Genome Institute"/>
            <person name="Lucas S."/>
            <person name="Copeland A."/>
            <person name="Lapidus A."/>
            <person name="Glavina del Rio T."/>
            <person name="Dalin E."/>
            <person name="Tice H."/>
            <person name="Bruce D."/>
            <person name="Goodwin L."/>
            <person name="Pitluck S."/>
            <person name="Schmutz J."/>
            <person name="Larimer F."/>
            <person name="Land M."/>
            <person name="Hauser L."/>
            <person name="Kyrpides N."/>
            <person name="Mikhailova N."/>
            <person name="Liu Z."/>
            <person name="Li T."/>
            <person name="Zhao F."/>
            <person name="Overmann J."/>
            <person name="Bryant D.A."/>
            <person name="Richardson P."/>
        </authorList>
    </citation>
    <scope>NUCLEOTIDE SEQUENCE [LARGE SCALE GENOMIC DNA]</scope>
    <source>
        <strain evidence="11">DSM 5477 / BU-1</strain>
    </source>
</reference>
<dbReference type="GO" id="GO:0005737">
    <property type="term" value="C:cytoplasm"/>
    <property type="evidence" value="ECO:0007669"/>
    <property type="project" value="UniProtKB-SubCell"/>
</dbReference>
<comment type="pathway">
    <text evidence="3">Carbohydrate biosynthesis; 3-deoxy-D-manno-octulosonate biosynthesis; 3-deoxy-D-manno-octulosonate from D-ribulose 5-phosphate: step 2/3.</text>
</comment>
<dbReference type="UniPathway" id="UPA00030"/>
<evidence type="ECO:0000256" key="4">
    <source>
        <dbReference type="ARBA" id="ARBA00010499"/>
    </source>
</evidence>
<evidence type="ECO:0000256" key="6">
    <source>
        <dbReference type="ARBA" id="ARBA00022490"/>
    </source>
</evidence>
<dbReference type="OrthoDB" id="9776934at2"/>
<evidence type="ECO:0000256" key="3">
    <source>
        <dbReference type="ARBA" id="ARBA00004845"/>
    </source>
</evidence>
<dbReference type="EC" id="2.5.1.55" evidence="5"/>
<dbReference type="InterPro" id="IPR013785">
    <property type="entry name" value="Aldolase_TIM"/>
</dbReference>
<proteinExistence type="inferred from homology"/>
<evidence type="ECO:0000259" key="9">
    <source>
        <dbReference type="Pfam" id="PF00793"/>
    </source>
</evidence>
<dbReference type="SUPFAM" id="SSF51569">
    <property type="entry name" value="Aldolase"/>
    <property type="match status" value="1"/>
</dbReference>
<keyword evidence="6" id="KW-0963">Cytoplasm</keyword>
<dbReference type="Pfam" id="PF00793">
    <property type="entry name" value="DAHP_synth_1"/>
    <property type="match status" value="1"/>
</dbReference>
<dbReference type="eggNOG" id="COG2877">
    <property type="taxonomic scope" value="Bacteria"/>
</dbReference>
<accession>B4SGX2</accession>
<evidence type="ECO:0000313" key="11">
    <source>
        <dbReference type="Proteomes" id="UP000002724"/>
    </source>
</evidence>
<comment type="catalytic activity">
    <reaction evidence="8">
        <text>D-arabinose 5-phosphate + phosphoenolpyruvate + H2O = 3-deoxy-alpha-D-manno-2-octulosonate-8-phosphate + phosphate</text>
        <dbReference type="Rhea" id="RHEA:14053"/>
        <dbReference type="ChEBI" id="CHEBI:15377"/>
        <dbReference type="ChEBI" id="CHEBI:43474"/>
        <dbReference type="ChEBI" id="CHEBI:57693"/>
        <dbReference type="ChEBI" id="CHEBI:58702"/>
        <dbReference type="ChEBI" id="CHEBI:85985"/>
        <dbReference type="EC" id="2.5.1.55"/>
    </reaction>
</comment>
<dbReference type="Proteomes" id="UP000002724">
    <property type="component" value="Chromosome"/>
</dbReference>
<name>B4SGX2_PELPB</name>
<organism evidence="10 11">
    <name type="scientific">Pelodictyon phaeoclathratiforme (strain DSM 5477 / BU-1)</name>
    <dbReference type="NCBI Taxonomy" id="324925"/>
    <lineage>
        <taxon>Bacteria</taxon>
        <taxon>Pseudomonadati</taxon>
        <taxon>Chlorobiota</taxon>
        <taxon>Chlorobiia</taxon>
        <taxon>Chlorobiales</taxon>
        <taxon>Chlorobiaceae</taxon>
        <taxon>Chlorobium/Pelodictyon group</taxon>
        <taxon>Pelodictyon</taxon>
    </lineage>
</organism>
<dbReference type="UniPathway" id="UPA00357">
    <property type="reaction ID" value="UER00474"/>
</dbReference>
<dbReference type="GO" id="GO:0009103">
    <property type="term" value="P:lipopolysaccharide biosynthetic process"/>
    <property type="evidence" value="ECO:0007669"/>
    <property type="project" value="UniProtKB-UniPathway"/>
</dbReference>
<dbReference type="NCBIfam" id="TIGR01362">
    <property type="entry name" value="KDO8P_synth"/>
    <property type="match status" value="1"/>
</dbReference>
<dbReference type="STRING" id="324925.Ppha_2811"/>
<dbReference type="PANTHER" id="PTHR21057">
    <property type="entry name" value="PHOSPHO-2-DEHYDRO-3-DEOXYHEPTONATE ALDOLASE"/>
    <property type="match status" value="1"/>
</dbReference>
<dbReference type="EMBL" id="CP001110">
    <property type="protein sequence ID" value="ACF44960.1"/>
    <property type="molecule type" value="Genomic_DNA"/>
</dbReference>
<keyword evidence="7" id="KW-0808">Transferase</keyword>
<comment type="similarity">
    <text evidence="4">Belongs to the KdsA family.</text>
</comment>
<evidence type="ECO:0000313" key="10">
    <source>
        <dbReference type="EMBL" id="ACF44960.1"/>
    </source>
</evidence>
<dbReference type="NCBIfam" id="NF003543">
    <property type="entry name" value="PRK05198.1"/>
    <property type="match status" value="1"/>
</dbReference>
<dbReference type="Gene3D" id="3.20.20.70">
    <property type="entry name" value="Aldolase class I"/>
    <property type="match status" value="1"/>
</dbReference>
<comment type="subcellular location">
    <subcellularLocation>
        <location evidence="1">Cytoplasm</location>
    </subcellularLocation>
</comment>
<evidence type="ECO:0000256" key="5">
    <source>
        <dbReference type="ARBA" id="ARBA00012693"/>
    </source>
</evidence>
<sequence>MEKFSIGSLSLPDDNMPLFIAGPCLIESRAMALQTADELQRISREQGVHFIFKGSYRKANRTSGRSFTGIGDIEALEVLAEIRQDYGMPVITDVHETKEVALAARYVDVLQIPAFLCRQTELLVAAGESGLAVNIKKGQFMAPEDMALAAAKVVETGNKRVMLTERGSSFGYHNLVVDFRGLAKMAESGYPVLYDATHSLQLPAAGQGVSGGERQYVLPLARAAVAAGVNGLFFEIHPDPSKALSDAATQIPLADFSTMVKQLLHLYRCVHALHSL</sequence>
<protein>
    <recommendedName>
        <fullName evidence="5">3-deoxy-8-phosphooctulonate synthase</fullName>
        <ecNumber evidence="5">2.5.1.55</ecNumber>
    </recommendedName>
</protein>
<dbReference type="KEGG" id="pph:Ppha_2811"/>
<feature type="domain" description="DAHP synthetase I/KDSA" evidence="9">
    <location>
        <begin position="13"/>
        <end position="262"/>
    </location>
</feature>
<evidence type="ECO:0000256" key="8">
    <source>
        <dbReference type="ARBA" id="ARBA00049112"/>
    </source>
</evidence>
<dbReference type="GO" id="GO:0008676">
    <property type="term" value="F:3-deoxy-8-phosphooctulonate synthase activity"/>
    <property type="evidence" value="ECO:0007669"/>
    <property type="project" value="UniProtKB-EC"/>
</dbReference>